<organism evidence="5 6">
    <name type="scientific">Dietzia aerolata</name>
    <dbReference type="NCBI Taxonomy" id="595984"/>
    <lineage>
        <taxon>Bacteria</taxon>
        <taxon>Bacillati</taxon>
        <taxon>Actinomycetota</taxon>
        <taxon>Actinomycetes</taxon>
        <taxon>Mycobacteriales</taxon>
        <taxon>Dietziaceae</taxon>
        <taxon>Dietzia</taxon>
    </lineage>
</organism>
<dbReference type="SUPFAM" id="SSF46955">
    <property type="entry name" value="Putative DNA-binding domain"/>
    <property type="match status" value="1"/>
</dbReference>
<dbReference type="InterPro" id="IPR009061">
    <property type="entry name" value="DNA-bd_dom_put_sf"/>
</dbReference>
<evidence type="ECO:0000313" key="5">
    <source>
        <dbReference type="EMBL" id="MFB9259486.1"/>
    </source>
</evidence>
<evidence type="ECO:0000313" key="6">
    <source>
        <dbReference type="Proteomes" id="UP001589700"/>
    </source>
</evidence>
<dbReference type="InterPro" id="IPR004606">
    <property type="entry name" value="Mop_domain"/>
</dbReference>
<dbReference type="Gene3D" id="2.40.50.100">
    <property type="match status" value="1"/>
</dbReference>
<dbReference type="SUPFAM" id="SSF50331">
    <property type="entry name" value="MOP-like"/>
    <property type="match status" value="1"/>
</dbReference>
<reference evidence="5 6" key="1">
    <citation type="submission" date="2024-09" db="EMBL/GenBank/DDBJ databases">
        <authorList>
            <person name="Sun Q."/>
            <person name="Mori K."/>
        </authorList>
    </citation>
    <scope>NUCLEOTIDE SEQUENCE [LARGE SCALE GENOMIC DNA]</scope>
    <source>
        <strain evidence="5 6">CCM 7659</strain>
    </source>
</reference>
<dbReference type="RefSeq" id="WP_182632836.1">
    <property type="nucleotide sequence ID" value="NZ_JAALDM010000197.1"/>
</dbReference>
<protein>
    <submittedName>
        <fullName evidence="5">Molybdopterin-binding protein</fullName>
    </submittedName>
</protein>
<dbReference type="Pfam" id="PF03459">
    <property type="entry name" value="TOBE"/>
    <property type="match status" value="1"/>
</dbReference>
<evidence type="ECO:0000256" key="1">
    <source>
        <dbReference type="ARBA" id="ARBA00022505"/>
    </source>
</evidence>
<name>A0ABV5JP40_9ACTN</name>
<dbReference type="PROSITE" id="PS51866">
    <property type="entry name" value="MOP"/>
    <property type="match status" value="1"/>
</dbReference>
<dbReference type="EMBL" id="JBHMDY010000004">
    <property type="protein sequence ID" value="MFB9259486.1"/>
    <property type="molecule type" value="Genomic_DNA"/>
</dbReference>
<dbReference type="Gene3D" id="1.10.1660.10">
    <property type="match status" value="1"/>
</dbReference>
<evidence type="ECO:0000256" key="3">
    <source>
        <dbReference type="SAM" id="MobiDB-lite"/>
    </source>
</evidence>
<dbReference type="InterPro" id="IPR005116">
    <property type="entry name" value="Transp-assoc_OB_typ1"/>
</dbReference>
<dbReference type="InterPro" id="IPR008995">
    <property type="entry name" value="Mo/tungstate-bd_C_term_dom"/>
</dbReference>
<comment type="caution">
    <text evidence="5">The sequence shown here is derived from an EMBL/GenBank/DDBJ whole genome shotgun (WGS) entry which is preliminary data.</text>
</comment>
<feature type="domain" description="Mop" evidence="4">
    <location>
        <begin position="72"/>
        <end position="137"/>
    </location>
</feature>
<dbReference type="Pfam" id="PF12728">
    <property type="entry name" value="HTH_17"/>
    <property type="match status" value="1"/>
</dbReference>
<gene>
    <name evidence="5" type="ORF">ACFFVD_06685</name>
</gene>
<keyword evidence="1 2" id="KW-0500">Molybdenum</keyword>
<dbReference type="NCBIfam" id="TIGR01764">
    <property type="entry name" value="excise"/>
    <property type="match status" value="1"/>
</dbReference>
<proteinExistence type="predicted"/>
<dbReference type="Proteomes" id="UP001589700">
    <property type="component" value="Unassembled WGS sequence"/>
</dbReference>
<sequence>MTHIRITDAAVLMGVSDDTVRRWIDKGDLSAHADDSGRKTVDGAELARLAQERAAGRGAAHSDGTDGPDSAGVSARNSFRGLVTAVKSDEVMSQVDIQCGPYRVVSLISTEAARELGLEPGSLATARVKATSVVVEGVSL</sequence>
<accession>A0ABV5JP40</accession>
<evidence type="ECO:0000256" key="2">
    <source>
        <dbReference type="PROSITE-ProRule" id="PRU01213"/>
    </source>
</evidence>
<dbReference type="InterPro" id="IPR041657">
    <property type="entry name" value="HTH_17"/>
</dbReference>
<feature type="region of interest" description="Disordered" evidence="3">
    <location>
        <begin position="52"/>
        <end position="74"/>
    </location>
</feature>
<evidence type="ECO:0000259" key="4">
    <source>
        <dbReference type="PROSITE" id="PS51866"/>
    </source>
</evidence>
<dbReference type="InterPro" id="IPR010093">
    <property type="entry name" value="SinI_DNA-bd"/>
</dbReference>
<keyword evidence="6" id="KW-1185">Reference proteome</keyword>